<feature type="region of interest" description="Disordered" evidence="3">
    <location>
        <begin position="327"/>
        <end position="347"/>
    </location>
</feature>
<dbReference type="Proteomes" id="UP001501867">
    <property type="component" value="Unassembled WGS sequence"/>
</dbReference>
<evidence type="ECO:0000256" key="3">
    <source>
        <dbReference type="SAM" id="MobiDB-lite"/>
    </source>
</evidence>
<dbReference type="Pfam" id="PF01370">
    <property type="entry name" value="Epimerase"/>
    <property type="match status" value="1"/>
</dbReference>
<dbReference type="Gene3D" id="3.90.25.10">
    <property type="entry name" value="UDP-galactose 4-epimerase, domain 1"/>
    <property type="match status" value="1"/>
</dbReference>
<reference evidence="5 6" key="1">
    <citation type="journal article" date="2019" name="Int. J. Syst. Evol. Microbiol.">
        <title>The Global Catalogue of Microorganisms (GCM) 10K type strain sequencing project: providing services to taxonomists for standard genome sequencing and annotation.</title>
        <authorList>
            <consortium name="The Broad Institute Genomics Platform"/>
            <consortium name="The Broad Institute Genome Sequencing Center for Infectious Disease"/>
            <person name="Wu L."/>
            <person name="Ma J."/>
        </authorList>
    </citation>
    <scope>NUCLEOTIDE SEQUENCE [LARGE SCALE GENOMIC DNA]</scope>
    <source>
        <strain evidence="5 6">JCM 4505</strain>
    </source>
</reference>
<evidence type="ECO:0000313" key="5">
    <source>
        <dbReference type="EMBL" id="GAA0270594.1"/>
    </source>
</evidence>
<keyword evidence="1" id="KW-0521">NADP</keyword>
<dbReference type="EMBL" id="BAAABV010000005">
    <property type="protein sequence ID" value="GAA0270594.1"/>
    <property type="molecule type" value="Genomic_DNA"/>
</dbReference>
<evidence type="ECO:0000256" key="1">
    <source>
        <dbReference type="ARBA" id="ARBA00022857"/>
    </source>
</evidence>
<dbReference type="InterPro" id="IPR001509">
    <property type="entry name" value="Epimerase_deHydtase"/>
</dbReference>
<evidence type="ECO:0000259" key="4">
    <source>
        <dbReference type="Pfam" id="PF01370"/>
    </source>
</evidence>
<dbReference type="SUPFAM" id="SSF51735">
    <property type="entry name" value="NAD(P)-binding Rossmann-fold domains"/>
    <property type="match status" value="1"/>
</dbReference>
<sequence length="347" mass="36934">MVITGASGFLGQCLTRTLLAQRTFAGTPLSRLVLADTLTPPDGALAADPLVDVVHGDLNDRLADLFRHPVDVVFHLAAAVSAACEADFDLGMRTNIDTTRALLDTARTQVAAGGPLVRLVFSSSLAVYSTRPDHPTTQAVSENTAPVPHSSYGMQKLVCEHLIADYTRRGYLDGRTARLMTVAVRPGTPNAAASGFLSSLIREPLAGRLATCPVPPELPVALASPRTTIQGLLRLAEAERGHGPGRLDGPEPVNLPALTVTVTDIITALQHLAGDTTTDLITHRPDPTVQAIVTSWPAVFDNQRATALGLTPDPDIHSLLSQYLTDHPHAVRAPTARRPPRRQTPPH</sequence>
<keyword evidence="2" id="KW-0119">Carbohydrate metabolism</keyword>
<evidence type="ECO:0000256" key="2">
    <source>
        <dbReference type="ARBA" id="ARBA00023277"/>
    </source>
</evidence>
<proteinExistence type="predicted"/>
<comment type="caution">
    <text evidence="5">The sequence shown here is derived from an EMBL/GenBank/DDBJ whole genome shotgun (WGS) entry which is preliminary data.</text>
</comment>
<dbReference type="InterPro" id="IPR036291">
    <property type="entry name" value="NAD(P)-bd_dom_sf"/>
</dbReference>
<dbReference type="Gene3D" id="3.40.50.720">
    <property type="entry name" value="NAD(P)-binding Rossmann-like Domain"/>
    <property type="match status" value="1"/>
</dbReference>
<keyword evidence="6" id="KW-1185">Reference proteome</keyword>
<feature type="domain" description="NAD-dependent epimerase/dehydratase" evidence="4">
    <location>
        <begin position="1"/>
        <end position="208"/>
    </location>
</feature>
<organism evidence="5 6">
    <name type="scientific">Streptomyces polychromogenes</name>
    <dbReference type="NCBI Taxonomy" id="67342"/>
    <lineage>
        <taxon>Bacteria</taxon>
        <taxon>Bacillati</taxon>
        <taxon>Actinomycetota</taxon>
        <taxon>Actinomycetes</taxon>
        <taxon>Kitasatosporales</taxon>
        <taxon>Streptomycetaceae</taxon>
        <taxon>Streptomyces</taxon>
    </lineage>
</organism>
<gene>
    <name evidence="5" type="ORF">GCM10010302_05200</name>
</gene>
<protein>
    <submittedName>
        <fullName evidence="5">SDR family oxidoreductase</fullName>
    </submittedName>
</protein>
<accession>A0ABN0V1Q9</accession>
<dbReference type="PANTHER" id="PTHR43103:SF3">
    <property type="entry name" value="ADP-L-GLYCERO-D-MANNO-HEPTOSE-6-EPIMERASE"/>
    <property type="match status" value="1"/>
</dbReference>
<name>A0ABN0V1Q9_9ACTN</name>
<dbReference type="PANTHER" id="PTHR43103">
    <property type="entry name" value="NUCLEOSIDE-DIPHOSPHATE-SUGAR EPIMERASE"/>
    <property type="match status" value="1"/>
</dbReference>
<evidence type="ECO:0000313" key="6">
    <source>
        <dbReference type="Proteomes" id="UP001501867"/>
    </source>
</evidence>